<evidence type="ECO:0000256" key="7">
    <source>
        <dbReference type="PIRSR" id="PIRSR618044-1"/>
    </source>
</evidence>
<evidence type="ECO:0000313" key="12">
    <source>
        <dbReference type="EMBL" id="OHA51138.1"/>
    </source>
</evidence>
<feature type="active site" description="Proton acceptor" evidence="7">
    <location>
        <position position="131"/>
    </location>
</feature>
<proteinExistence type="inferred from homology"/>
<dbReference type="InterPro" id="IPR018044">
    <property type="entry name" value="Peptidase_S11"/>
</dbReference>
<keyword evidence="6" id="KW-0961">Cell wall biogenesis/degradation</keyword>
<dbReference type="GO" id="GO:0009002">
    <property type="term" value="F:serine-type D-Ala-D-Ala carboxypeptidase activity"/>
    <property type="evidence" value="ECO:0007669"/>
    <property type="project" value="InterPro"/>
</dbReference>
<evidence type="ECO:0000256" key="5">
    <source>
        <dbReference type="ARBA" id="ARBA00022984"/>
    </source>
</evidence>
<dbReference type="GO" id="GO:0006508">
    <property type="term" value="P:proteolysis"/>
    <property type="evidence" value="ECO:0007669"/>
    <property type="project" value="InterPro"/>
</dbReference>
<dbReference type="PRINTS" id="PR00725">
    <property type="entry name" value="DADACBPTASE1"/>
</dbReference>
<evidence type="ECO:0000256" key="6">
    <source>
        <dbReference type="ARBA" id="ARBA00023316"/>
    </source>
</evidence>
<dbReference type="Proteomes" id="UP000176951">
    <property type="component" value="Unassembled WGS sequence"/>
</dbReference>
<feature type="domain" description="Peptidase S11 D-alanyl-D-alanine carboxypeptidase A N-terminal" evidence="11">
    <location>
        <begin position="94"/>
        <end position="301"/>
    </location>
</feature>
<evidence type="ECO:0000313" key="13">
    <source>
        <dbReference type="Proteomes" id="UP000176951"/>
    </source>
</evidence>
<dbReference type="GO" id="GO:0071555">
    <property type="term" value="P:cell wall organization"/>
    <property type="evidence" value="ECO:0007669"/>
    <property type="project" value="UniProtKB-KW"/>
</dbReference>
<feature type="active site" evidence="7">
    <location>
        <position position="183"/>
    </location>
</feature>
<dbReference type="PANTHER" id="PTHR21581:SF6">
    <property type="entry name" value="TRAFFICKING PROTEIN PARTICLE COMPLEX SUBUNIT 12"/>
    <property type="match status" value="1"/>
</dbReference>
<evidence type="ECO:0000256" key="2">
    <source>
        <dbReference type="ARBA" id="ARBA00022729"/>
    </source>
</evidence>
<dbReference type="SUPFAM" id="SSF56601">
    <property type="entry name" value="beta-lactamase/transpeptidase-like"/>
    <property type="match status" value="1"/>
</dbReference>
<dbReference type="AlphaFoldDB" id="A0A1G2PS36"/>
<dbReference type="InterPro" id="IPR012338">
    <property type="entry name" value="Beta-lactam/transpept-like"/>
</dbReference>
<dbReference type="EMBL" id="MHSW01000026">
    <property type="protein sequence ID" value="OHA51138.1"/>
    <property type="molecule type" value="Genomic_DNA"/>
</dbReference>
<feature type="transmembrane region" description="Helical" evidence="10">
    <location>
        <begin position="12"/>
        <end position="29"/>
    </location>
</feature>
<gene>
    <name evidence="12" type="ORF">A3A97_00360</name>
</gene>
<organism evidence="12 13">
    <name type="scientific">Candidatus Terrybacteria bacterium RIFCSPLOWO2_01_FULL_40_23</name>
    <dbReference type="NCBI Taxonomy" id="1802366"/>
    <lineage>
        <taxon>Bacteria</taxon>
        <taxon>Candidatus Terryibacteriota</taxon>
    </lineage>
</organism>
<dbReference type="GO" id="GO:0009252">
    <property type="term" value="P:peptidoglycan biosynthetic process"/>
    <property type="evidence" value="ECO:0007669"/>
    <property type="project" value="UniProtKB-KW"/>
</dbReference>
<dbReference type="Pfam" id="PF00768">
    <property type="entry name" value="Peptidase_S11"/>
    <property type="match status" value="1"/>
</dbReference>
<comment type="caution">
    <text evidence="12">The sequence shown here is derived from an EMBL/GenBank/DDBJ whole genome shotgun (WGS) entry which is preliminary data.</text>
</comment>
<evidence type="ECO:0000256" key="1">
    <source>
        <dbReference type="ARBA" id="ARBA00007164"/>
    </source>
</evidence>
<keyword evidence="2" id="KW-0732">Signal</keyword>
<accession>A0A1G2PS36</accession>
<keyword evidence="10" id="KW-0472">Membrane</keyword>
<keyword evidence="4" id="KW-0133">Cell shape</keyword>
<evidence type="ECO:0000259" key="11">
    <source>
        <dbReference type="Pfam" id="PF00768"/>
    </source>
</evidence>
<dbReference type="InterPro" id="IPR001967">
    <property type="entry name" value="Peptidase_S11_N"/>
</dbReference>
<dbReference type="Gene3D" id="3.40.710.10">
    <property type="entry name" value="DD-peptidase/beta-lactamase superfamily"/>
    <property type="match status" value="1"/>
</dbReference>
<keyword evidence="3" id="KW-0378">Hydrolase</keyword>
<evidence type="ECO:0000256" key="4">
    <source>
        <dbReference type="ARBA" id="ARBA00022960"/>
    </source>
</evidence>
<keyword evidence="10" id="KW-1133">Transmembrane helix</keyword>
<name>A0A1G2PS36_9BACT</name>
<comment type="similarity">
    <text evidence="1 9">Belongs to the peptidase S11 family.</text>
</comment>
<reference evidence="12 13" key="1">
    <citation type="journal article" date="2016" name="Nat. Commun.">
        <title>Thousands of microbial genomes shed light on interconnected biogeochemical processes in an aquifer system.</title>
        <authorList>
            <person name="Anantharaman K."/>
            <person name="Brown C.T."/>
            <person name="Hug L.A."/>
            <person name="Sharon I."/>
            <person name="Castelle C.J."/>
            <person name="Probst A.J."/>
            <person name="Thomas B.C."/>
            <person name="Singh A."/>
            <person name="Wilkins M.J."/>
            <person name="Karaoz U."/>
            <person name="Brodie E.L."/>
            <person name="Williams K.H."/>
            <person name="Hubbard S.S."/>
            <person name="Banfield J.F."/>
        </authorList>
    </citation>
    <scope>NUCLEOTIDE SEQUENCE [LARGE SCALE GENOMIC DNA]</scope>
</reference>
<evidence type="ECO:0000256" key="3">
    <source>
        <dbReference type="ARBA" id="ARBA00022801"/>
    </source>
</evidence>
<evidence type="ECO:0000256" key="8">
    <source>
        <dbReference type="PIRSR" id="PIRSR618044-2"/>
    </source>
</evidence>
<protein>
    <recommendedName>
        <fullName evidence="11">Peptidase S11 D-alanyl-D-alanine carboxypeptidase A N-terminal domain-containing protein</fullName>
    </recommendedName>
</protein>
<dbReference type="GO" id="GO:0008360">
    <property type="term" value="P:regulation of cell shape"/>
    <property type="evidence" value="ECO:0007669"/>
    <property type="project" value="UniProtKB-KW"/>
</dbReference>
<feature type="binding site" evidence="8">
    <location>
        <position position="288"/>
    </location>
    <ligand>
        <name>substrate</name>
    </ligand>
</feature>
<keyword evidence="10" id="KW-0812">Transmembrane</keyword>
<evidence type="ECO:0000256" key="10">
    <source>
        <dbReference type="SAM" id="Phobius"/>
    </source>
</evidence>
<feature type="active site" description="Acyl-ester intermediate" evidence="7">
    <location>
        <position position="128"/>
    </location>
</feature>
<keyword evidence="5" id="KW-0573">Peptidoglycan synthesis</keyword>
<evidence type="ECO:0000256" key="9">
    <source>
        <dbReference type="RuleBase" id="RU004016"/>
    </source>
</evidence>
<dbReference type="PANTHER" id="PTHR21581">
    <property type="entry name" value="D-ALANYL-D-ALANINE CARBOXYPEPTIDASE"/>
    <property type="match status" value="1"/>
</dbReference>
<sequence length="347" mass="37692">MSSDQSFLKTSLSVAAFFLIVVGIYTDFLREIPKSLDRLTKINSASVSSKVPAVSTEFEAGGAYISFADSFENTTIPAVLAPPSPALPVRNWSVPPPELTAESVYVLDGQNDVVLLAKNENKKRPLASLSKIMTAYVAAKNIPLASNIKITASAVSTEGIAGDLVENEELKFEDVLYALLLPSSNDAAEALAEVLGREKFIGLMNEEARALGDTESVFKNPSGLDDPAHYSTAKSIVKLFSYISQIEPIKTIIGKSIREARSTDGKIYHRFVTSNWLLGSYPGVIGGKTGFTDEAGQSLIVKWQPPVSLAVERKDSLPVIYAVVLGSQDRFGDMRAILDWLQEAYHW</sequence>